<feature type="compositionally biased region" description="Low complexity" evidence="13">
    <location>
        <begin position="262"/>
        <end position="274"/>
    </location>
</feature>
<dbReference type="GeneTree" id="ENSGT00940000158905"/>
<dbReference type="EC" id="2.3.2.26" evidence="10"/>
<feature type="region of interest" description="Disordered" evidence="13">
    <location>
        <begin position="196"/>
        <end position="233"/>
    </location>
</feature>
<dbReference type="AlphaFoldDB" id="A0A8D0AI12"/>
<dbReference type="Pfam" id="PF00632">
    <property type="entry name" value="HECT"/>
    <property type="match status" value="1"/>
</dbReference>
<dbReference type="PIRSF" id="PIRSF001569">
    <property type="entry name" value="E3_ub_ligase_SMURF1"/>
    <property type="match status" value="1"/>
</dbReference>
<dbReference type="Gene3D" id="3.30.2410.10">
    <property type="entry name" value="Hect, E3 ligase catalytic domain"/>
    <property type="match status" value="1"/>
</dbReference>
<reference evidence="17" key="2">
    <citation type="submission" date="2025-09" db="UniProtKB">
        <authorList>
            <consortium name="Ensembl"/>
        </authorList>
    </citation>
    <scope>IDENTIFICATION</scope>
</reference>
<dbReference type="SMART" id="SM00456">
    <property type="entry name" value="WW"/>
    <property type="match status" value="4"/>
</dbReference>
<evidence type="ECO:0000256" key="1">
    <source>
        <dbReference type="ARBA" id="ARBA00000885"/>
    </source>
</evidence>
<dbReference type="InterPro" id="IPR035983">
    <property type="entry name" value="Hect_E3_ubiquitin_ligase"/>
</dbReference>
<dbReference type="SMART" id="SM00119">
    <property type="entry name" value="HECTc"/>
    <property type="match status" value="1"/>
</dbReference>
<feature type="domain" description="WW" evidence="15">
    <location>
        <begin position="340"/>
        <end position="364"/>
    </location>
</feature>
<dbReference type="GO" id="GO:0061630">
    <property type="term" value="F:ubiquitin protein ligase activity"/>
    <property type="evidence" value="ECO:0007669"/>
    <property type="project" value="UniProtKB-EC"/>
</dbReference>
<feature type="domain" description="WW" evidence="15">
    <location>
        <begin position="289"/>
        <end position="322"/>
    </location>
</feature>
<evidence type="ECO:0000256" key="11">
    <source>
        <dbReference type="PIRSR" id="PIRSR001569-1"/>
    </source>
</evidence>
<dbReference type="Gene3D" id="3.90.1750.10">
    <property type="entry name" value="Hect, E3 ligase catalytic domains"/>
    <property type="match status" value="1"/>
</dbReference>
<protein>
    <recommendedName>
        <fullName evidence="10">E3 ubiquitin-protein ligase</fullName>
        <ecNumber evidence="10">2.3.2.26</ecNumber>
    </recommendedName>
</protein>
<dbReference type="FunFam" id="3.30.2410.10:FF:000001">
    <property type="entry name" value="E3 ubiquitin-protein ligase NEDD4-like"/>
    <property type="match status" value="1"/>
</dbReference>
<feature type="domain" description="WW" evidence="15">
    <location>
        <begin position="223"/>
        <end position="256"/>
    </location>
</feature>
<dbReference type="InterPro" id="IPR036020">
    <property type="entry name" value="WW_dom_sf"/>
</dbReference>
<dbReference type="InterPro" id="IPR000569">
    <property type="entry name" value="HECT_dom"/>
</dbReference>
<comment type="subcellular location">
    <subcellularLocation>
        <location evidence="2">Cytoplasm</location>
    </subcellularLocation>
</comment>
<dbReference type="UniPathway" id="UPA00143"/>
<dbReference type="CDD" id="cd00201">
    <property type="entry name" value="WW"/>
    <property type="match status" value="4"/>
</dbReference>
<dbReference type="PROSITE" id="PS50004">
    <property type="entry name" value="C2"/>
    <property type="match status" value="1"/>
</dbReference>
<evidence type="ECO:0000256" key="5">
    <source>
        <dbReference type="ARBA" id="ARBA00022553"/>
    </source>
</evidence>
<evidence type="ECO:0000256" key="7">
    <source>
        <dbReference type="ARBA" id="ARBA00022737"/>
    </source>
</evidence>
<dbReference type="PANTHER" id="PTHR11254">
    <property type="entry name" value="HECT DOMAIN UBIQUITIN-PROTEIN LIGASE"/>
    <property type="match status" value="1"/>
</dbReference>
<dbReference type="Gene3D" id="2.20.70.10">
    <property type="match status" value="3"/>
</dbReference>
<keyword evidence="5" id="KW-0597">Phosphoprotein</keyword>
<dbReference type="SUPFAM" id="SSF49562">
    <property type="entry name" value="C2 domain (Calcium/lipid-binding domain, CaLB)"/>
    <property type="match status" value="1"/>
</dbReference>
<feature type="domain" description="HECT" evidence="16">
    <location>
        <begin position="418"/>
        <end position="752"/>
    </location>
</feature>
<dbReference type="FunFam" id="3.90.1750.10:FF:000026">
    <property type="entry name" value="E3 ubiquitin-protein ligase HACE1"/>
    <property type="match status" value="1"/>
</dbReference>
<comment type="catalytic activity">
    <reaction evidence="1 10">
        <text>S-ubiquitinyl-[E2 ubiquitin-conjugating enzyme]-L-cysteine + [acceptor protein]-L-lysine = [E2 ubiquitin-conjugating enzyme]-L-cysteine + N(6)-ubiquitinyl-[acceptor protein]-L-lysine.</text>
        <dbReference type="EC" id="2.3.2.26"/>
    </reaction>
</comment>
<dbReference type="PROSITE" id="PS50020">
    <property type="entry name" value="WW_DOMAIN_2"/>
    <property type="match status" value="4"/>
</dbReference>
<dbReference type="SUPFAM" id="SSF51045">
    <property type="entry name" value="WW domain"/>
    <property type="match status" value="4"/>
</dbReference>
<name>A0A8D0AI12_SANLU</name>
<evidence type="ECO:0000256" key="12">
    <source>
        <dbReference type="PROSITE-ProRule" id="PRU00104"/>
    </source>
</evidence>
<dbReference type="Pfam" id="PF00397">
    <property type="entry name" value="WW"/>
    <property type="match status" value="3"/>
</dbReference>
<dbReference type="Ensembl" id="ENSSLUT00000056308.1">
    <property type="protein sequence ID" value="ENSSLUP00000054702.1"/>
    <property type="gene ID" value="ENSSLUG00000021460.1"/>
</dbReference>
<keyword evidence="18" id="KW-1185">Reference proteome</keyword>
<dbReference type="PROSITE" id="PS50237">
    <property type="entry name" value="HECT"/>
    <property type="match status" value="1"/>
</dbReference>
<evidence type="ECO:0000259" key="16">
    <source>
        <dbReference type="PROSITE" id="PS50237"/>
    </source>
</evidence>
<dbReference type="PROSITE" id="PS01159">
    <property type="entry name" value="WW_DOMAIN_1"/>
    <property type="match status" value="3"/>
</dbReference>
<evidence type="ECO:0000313" key="17">
    <source>
        <dbReference type="Ensembl" id="ENSSLUP00000054702.1"/>
    </source>
</evidence>
<accession>A0A8D0AI12</accession>
<reference evidence="17" key="1">
    <citation type="submission" date="2025-08" db="UniProtKB">
        <authorList>
            <consortium name="Ensembl"/>
        </authorList>
    </citation>
    <scope>IDENTIFICATION</scope>
</reference>
<dbReference type="InterPro" id="IPR001202">
    <property type="entry name" value="WW_dom"/>
</dbReference>
<dbReference type="CDD" id="cd04033">
    <property type="entry name" value="C2_NEDD4_NEDD4L"/>
    <property type="match status" value="1"/>
</dbReference>
<evidence type="ECO:0000256" key="4">
    <source>
        <dbReference type="ARBA" id="ARBA00022490"/>
    </source>
</evidence>
<dbReference type="InterPro" id="IPR024928">
    <property type="entry name" value="E3_ub_ligase_SMURF1"/>
</dbReference>
<dbReference type="CDD" id="cd00078">
    <property type="entry name" value="HECTc"/>
    <property type="match status" value="1"/>
</dbReference>
<dbReference type="Proteomes" id="UP000694568">
    <property type="component" value="Unplaced"/>
</dbReference>
<dbReference type="PANTHER" id="PTHR11254:SF282">
    <property type="entry name" value="E3 UBIQUITIN-PROTEIN LIGASE NEDD4"/>
    <property type="match status" value="1"/>
</dbReference>
<dbReference type="GO" id="GO:0016567">
    <property type="term" value="P:protein ubiquitination"/>
    <property type="evidence" value="ECO:0007669"/>
    <property type="project" value="UniProtKB-UniPathway"/>
</dbReference>
<dbReference type="SMART" id="SM00239">
    <property type="entry name" value="C2"/>
    <property type="match status" value="1"/>
</dbReference>
<gene>
    <name evidence="17" type="primary">nedd4a</name>
</gene>
<dbReference type="FunFam" id="3.30.2160.10:FF:000001">
    <property type="entry name" value="E3 ubiquitin-protein ligase NEDD4-like"/>
    <property type="match status" value="1"/>
</dbReference>
<dbReference type="FunFam" id="3.90.1750.10:FF:000001">
    <property type="entry name" value="E3 ubiquitin-protein ligase NEDD4-like"/>
    <property type="match status" value="1"/>
</dbReference>
<comment type="pathway">
    <text evidence="3 10">Protein modification; protein ubiquitination.</text>
</comment>
<keyword evidence="8 10" id="KW-0833">Ubl conjugation pathway</keyword>
<evidence type="ECO:0000313" key="18">
    <source>
        <dbReference type="Proteomes" id="UP000694568"/>
    </source>
</evidence>
<dbReference type="GO" id="GO:0048814">
    <property type="term" value="P:regulation of dendrite morphogenesis"/>
    <property type="evidence" value="ECO:0007669"/>
    <property type="project" value="TreeGrafter"/>
</dbReference>
<dbReference type="GO" id="GO:0007528">
    <property type="term" value="P:neuromuscular junction development"/>
    <property type="evidence" value="ECO:0007669"/>
    <property type="project" value="TreeGrafter"/>
</dbReference>
<dbReference type="Pfam" id="PF00168">
    <property type="entry name" value="C2"/>
    <property type="match status" value="1"/>
</dbReference>
<dbReference type="Gene3D" id="2.60.40.150">
    <property type="entry name" value="C2 domain"/>
    <property type="match status" value="2"/>
</dbReference>
<evidence type="ECO:0000256" key="6">
    <source>
        <dbReference type="ARBA" id="ARBA00022679"/>
    </source>
</evidence>
<feature type="active site" description="Glycyl thioester intermediate" evidence="11 12">
    <location>
        <position position="720"/>
    </location>
</feature>
<proteinExistence type="predicted"/>
<feature type="domain" description="WW" evidence="15">
    <location>
        <begin position="162"/>
        <end position="195"/>
    </location>
</feature>
<dbReference type="Gene3D" id="3.30.2160.10">
    <property type="entry name" value="Hect, E3 ligase catalytic domain"/>
    <property type="match status" value="1"/>
</dbReference>
<feature type="domain" description="C2" evidence="14">
    <location>
        <begin position="1"/>
        <end position="134"/>
    </location>
</feature>
<sequence>NSTCLEENRVLKVKVVAGIGLAKKDILGASDPYTRLSLYDPINGEITSLQTKTKKKTLDPKWNEEFFFRTRDDFLGQVDIPLNQIPTENPNTERPYTFKDFLLHPRSHKSRVKGHLRLKMTYLPKNPDSEEQTAEQTEDMDPGWEFLEAQDMSGPRQNQLLPALPPGWEERQDNLGRTYFVNHESRTTQWTRPTIHHSSLRGSAQTSTGEEHPVNPVLIPTSTGLPPGWEEKRDSKGRRYFVNHNSRTTSWTRPLIQVQTQSLTPPLPSMSPEESPQHTPSPEATHKSGFLPAGWEVRSAPNGRPFFIDHNTKTTTWEDPRLKIPVHMRKRPSLDPSDLGPLPPGWEERVHTDGRIFYIDHSVKMDLSLNTVLYYKQKYDYFRKKMKKPADIPNRFELKLRRNAVLEDSYRRILSVKRADLLKARLWVEFEGEKGLDYGGVAREWFFLMSKEMFNPYYGLFEYSATDNYTLQINPNSGLCNEDHLSYFKFIGRVAGMAVYHGKLLDAFFIRPFYKMMLQKPITLQDMESVDSEYFNSLKWILENDPKDLDLRFTIDEELFGQTRQHELKPGGAEIVITNENKKEYIHLVMQWRFVNRIQKQMTAFKEGFFELIPQDLIKIFDENELELLMCGLGDVDVNDWRENTKYKNSYCSNHAVIQWFWKTVLLMDAEKRIRLLQFVTGTSRVPMNGFAELYGSNGPQLFTIEQWGTRDKLPRAHTCFNRLDLPPYESFEELREKLHIAIENAQGFDGVD</sequence>
<dbReference type="InterPro" id="IPR050409">
    <property type="entry name" value="E3_ubiq-protein_ligase"/>
</dbReference>
<evidence type="ECO:0000256" key="2">
    <source>
        <dbReference type="ARBA" id="ARBA00004496"/>
    </source>
</evidence>
<dbReference type="FunFam" id="2.20.70.10:FF:000006">
    <property type="entry name" value="E3 ubiquitin-protein ligase NEDD4-like protein"/>
    <property type="match status" value="1"/>
</dbReference>
<evidence type="ECO:0000259" key="15">
    <source>
        <dbReference type="PROSITE" id="PS50020"/>
    </source>
</evidence>
<dbReference type="GO" id="GO:0006511">
    <property type="term" value="P:ubiquitin-dependent protein catabolic process"/>
    <property type="evidence" value="ECO:0007669"/>
    <property type="project" value="InterPro"/>
</dbReference>
<dbReference type="GO" id="GO:0032801">
    <property type="term" value="P:receptor catabolic process"/>
    <property type="evidence" value="ECO:0007669"/>
    <property type="project" value="TreeGrafter"/>
</dbReference>
<dbReference type="SUPFAM" id="SSF56204">
    <property type="entry name" value="Hect, E3 ligase catalytic domain"/>
    <property type="match status" value="1"/>
</dbReference>
<feature type="region of interest" description="Disordered" evidence="13">
    <location>
        <begin position="262"/>
        <end position="288"/>
    </location>
</feature>
<dbReference type="GO" id="GO:0031623">
    <property type="term" value="P:receptor internalization"/>
    <property type="evidence" value="ECO:0007669"/>
    <property type="project" value="TreeGrafter"/>
</dbReference>
<dbReference type="InterPro" id="IPR035892">
    <property type="entry name" value="C2_domain_sf"/>
</dbReference>
<evidence type="ECO:0000259" key="14">
    <source>
        <dbReference type="PROSITE" id="PS50004"/>
    </source>
</evidence>
<evidence type="ECO:0000256" key="9">
    <source>
        <dbReference type="ARBA" id="ARBA00022843"/>
    </source>
</evidence>
<organism evidence="17 18">
    <name type="scientific">Sander lucioperca</name>
    <name type="common">Pike-perch</name>
    <name type="synonym">Perca lucioperca</name>
    <dbReference type="NCBI Taxonomy" id="283035"/>
    <lineage>
        <taxon>Eukaryota</taxon>
        <taxon>Metazoa</taxon>
        <taxon>Chordata</taxon>
        <taxon>Craniata</taxon>
        <taxon>Vertebrata</taxon>
        <taxon>Euteleostomi</taxon>
        <taxon>Actinopterygii</taxon>
        <taxon>Neopterygii</taxon>
        <taxon>Teleostei</taxon>
        <taxon>Neoteleostei</taxon>
        <taxon>Acanthomorphata</taxon>
        <taxon>Eupercaria</taxon>
        <taxon>Perciformes</taxon>
        <taxon>Percoidei</taxon>
        <taxon>Percidae</taxon>
        <taxon>Luciopercinae</taxon>
        <taxon>Sander</taxon>
    </lineage>
</organism>
<keyword evidence="9" id="KW-0832">Ubl conjugation</keyword>
<dbReference type="FunFam" id="2.20.70.10:FF:000045">
    <property type="entry name" value="E3 ubiquitin-protein ligase NEDD4-like"/>
    <property type="match status" value="1"/>
</dbReference>
<dbReference type="InterPro" id="IPR000008">
    <property type="entry name" value="C2_dom"/>
</dbReference>
<keyword evidence="6 10" id="KW-0808">Transferase</keyword>
<dbReference type="GO" id="GO:0005737">
    <property type="term" value="C:cytoplasm"/>
    <property type="evidence" value="ECO:0007669"/>
    <property type="project" value="UniProtKB-SubCell"/>
</dbReference>
<evidence type="ECO:0000256" key="13">
    <source>
        <dbReference type="SAM" id="MobiDB-lite"/>
    </source>
</evidence>
<keyword evidence="7" id="KW-0677">Repeat</keyword>
<keyword evidence="4" id="KW-0963">Cytoplasm</keyword>
<dbReference type="GO" id="GO:0051049">
    <property type="term" value="P:regulation of transport"/>
    <property type="evidence" value="ECO:0007669"/>
    <property type="project" value="UniProtKB-ARBA"/>
</dbReference>
<evidence type="ECO:0000256" key="8">
    <source>
        <dbReference type="ARBA" id="ARBA00022786"/>
    </source>
</evidence>
<evidence type="ECO:0000256" key="3">
    <source>
        <dbReference type="ARBA" id="ARBA00004906"/>
    </source>
</evidence>
<dbReference type="GO" id="GO:0019871">
    <property type="term" value="F:sodium channel inhibitor activity"/>
    <property type="evidence" value="ECO:0007669"/>
    <property type="project" value="TreeGrafter"/>
</dbReference>
<evidence type="ECO:0000256" key="10">
    <source>
        <dbReference type="PIRNR" id="PIRNR001569"/>
    </source>
</evidence>